<evidence type="ECO:0000313" key="1">
    <source>
        <dbReference type="EMBL" id="PTB88922.1"/>
    </source>
</evidence>
<evidence type="ECO:0000313" key="2">
    <source>
        <dbReference type="Proteomes" id="UP000241514"/>
    </source>
</evidence>
<comment type="caution">
    <text evidence="1">The sequence shown here is derived from an EMBL/GenBank/DDBJ whole genome shotgun (WGS) entry which is preliminary data.</text>
</comment>
<sequence length="136" mass="15735">MSETIAFEQKILIEIRIGESHERVHAAWRDYTNEGFLICKEINLIFNDQSILEIKPCEVEVAGRYPSLSLSVNRIDSTNLHKRFQANDLPMKVKEVVQSDYLGEDTSNQLEIVFENDSKVIIRHVFPPMTMGIRLE</sequence>
<name>A0A6N4DIE6_9GAMM</name>
<protein>
    <submittedName>
        <fullName evidence="1">Uncharacterized protein</fullName>
    </submittedName>
</protein>
<reference evidence="1 2" key="1">
    <citation type="submission" date="2018-03" db="EMBL/GenBank/DDBJ databases">
        <title>Cross-interface Injection: A General Nanoliter Liquid Handling Method Applied to Single Cells Genome Amplification Automated Nanoliter Liquid Handling Applied to Single Cell Multiple Displacement Amplification.</title>
        <authorList>
            <person name="Yun J."/>
            <person name="Xu P."/>
            <person name="Xu J."/>
            <person name="Dai X."/>
            <person name="Wang Y."/>
            <person name="Zheng X."/>
            <person name="Cao C."/>
            <person name="Yi Q."/>
            <person name="Zhu Y."/>
            <person name="Wang L."/>
            <person name="Dong Z."/>
            <person name="Huang Y."/>
            <person name="Huang L."/>
            <person name="Du W."/>
        </authorList>
    </citation>
    <scope>NUCLEOTIDE SEQUENCE [LARGE SCALE GENOMIC DNA]</scope>
    <source>
        <strain evidence="1 2">A9-4</strain>
    </source>
</reference>
<dbReference type="EMBL" id="PYVG01000028">
    <property type="protein sequence ID" value="PTB88922.1"/>
    <property type="molecule type" value="Genomic_DNA"/>
</dbReference>
<proteinExistence type="predicted"/>
<organism evidence="1 2">
    <name type="scientific">Pseudidiomarina aestuarii</name>
    <dbReference type="NCBI Taxonomy" id="624146"/>
    <lineage>
        <taxon>Bacteria</taxon>
        <taxon>Pseudomonadati</taxon>
        <taxon>Pseudomonadota</taxon>
        <taxon>Gammaproteobacteria</taxon>
        <taxon>Alteromonadales</taxon>
        <taxon>Idiomarinaceae</taxon>
        <taxon>Pseudidiomarina</taxon>
    </lineage>
</organism>
<dbReference type="AlphaFoldDB" id="A0A6N4DIE6"/>
<dbReference type="Proteomes" id="UP000241514">
    <property type="component" value="Unassembled WGS sequence"/>
</dbReference>
<accession>A0A6N4DIE6</accession>
<gene>
    <name evidence="1" type="ORF">C9928_05200</name>
</gene>